<keyword evidence="3" id="KW-0963">Cytoplasm</keyword>
<feature type="region of interest" description="Disordered" evidence="6">
    <location>
        <begin position="165"/>
        <end position="185"/>
    </location>
</feature>
<evidence type="ECO:0000256" key="6">
    <source>
        <dbReference type="SAM" id="MobiDB-lite"/>
    </source>
</evidence>
<gene>
    <name evidence="8" type="ORF">KP79_PYT06135</name>
</gene>
<keyword evidence="4" id="KW-0597">Phosphoprotein</keyword>
<sequence>MVTSQQLTITLTGGGPWGFRLIGGEEFPLQIAKIRKRSKACSGGLQEGDTVVCINGVSMQGRSHPDAMYEVDNAGEKLNIAVQREGGSFQPLQLVEQRAQQPVAAPMPMSNGYGGAPGPKPVSTSQTFRDGKTTTNVVTGTYQQTSGGGSHHTKGFVKQVVQTQPGAVTRQQTTTRVTSFSNQASSNESPVRFQIKNLRNEFKENYTPMIFGQGTEHTYEDYMRPDDTVRMPRVFMVRDIKGTISGQSEQQPNYLPDAMNQPKVPRPLPPKAPKPVRMAPEQPQFKVPDQVPLPEYKPAPIPEPVIPQAPPPPLQPHEVPEPSDPVSYYPQDEPLFFPLPQAPFVNFDAHAYNEQIRSGNYNDAGDYEETPEEMEERFKGKWPIFAPKVEIHYDEEFLQNGMQNGFILERPDILPLDLSRKLSGAEMDSDPYTPGTPESSGVRKKKKLYNDSAFYDAPDTDYPTIEDQITLCKKIARSLTSAANKKARGSKMFAKRKRRASKWIHDGESHIGSSSAGDVADLHDLDSELHLNEGGSNPLFSFRIPNIRNRILLTDGGTPKMSISQQEFEQLRLQQKKCEHKAVSPSTCHSLVADLHNQRNRGAKLFQKRQARSEKWVIDENNATKPMLSQQKINSFLESTSSVQNKAPTPWEAALGNPQGRVDNAFDQMDYSKPTPQQKYSPAPQLPQPAPQVAHDLSGTQNVSVVTGPNFNRTPKGWGCGPPPTAVQADEHHGYNTLRRQVSHKQEQPPPPPPKPLKATQENYNPKMRAWNPEMSGSYNHNTYNIARFRGPGGSAGPEQYGHRAADSYQNMVPSHMIIASDV</sequence>
<comment type="subcellular location">
    <subcellularLocation>
        <location evidence="1">Cytoplasm</location>
    </subcellularLocation>
</comment>
<evidence type="ECO:0000313" key="8">
    <source>
        <dbReference type="EMBL" id="OWF40861.1"/>
    </source>
</evidence>
<dbReference type="AlphaFoldDB" id="A0A210PWJ8"/>
<dbReference type="EMBL" id="NEDP02005442">
    <property type="protein sequence ID" value="OWF40861.1"/>
    <property type="molecule type" value="Genomic_DNA"/>
</dbReference>
<evidence type="ECO:0000256" key="1">
    <source>
        <dbReference type="ARBA" id="ARBA00004496"/>
    </source>
</evidence>
<dbReference type="InterPro" id="IPR036034">
    <property type="entry name" value="PDZ_sf"/>
</dbReference>
<dbReference type="PANTHER" id="PTHR24217">
    <property type="entry name" value="PUTATIVE-RELATED"/>
    <property type="match status" value="1"/>
</dbReference>
<evidence type="ECO:0000313" key="9">
    <source>
        <dbReference type="Proteomes" id="UP000242188"/>
    </source>
</evidence>
<comment type="caution">
    <text evidence="8">The sequence shown here is derived from an EMBL/GenBank/DDBJ whole genome shotgun (WGS) entry which is preliminary data.</text>
</comment>
<dbReference type="GO" id="GO:0030018">
    <property type="term" value="C:Z disc"/>
    <property type="evidence" value="ECO:0007669"/>
    <property type="project" value="InterPro"/>
</dbReference>
<organism evidence="8 9">
    <name type="scientific">Mizuhopecten yessoensis</name>
    <name type="common">Japanese scallop</name>
    <name type="synonym">Patinopecten yessoensis</name>
    <dbReference type="NCBI Taxonomy" id="6573"/>
    <lineage>
        <taxon>Eukaryota</taxon>
        <taxon>Metazoa</taxon>
        <taxon>Spiralia</taxon>
        <taxon>Lophotrochozoa</taxon>
        <taxon>Mollusca</taxon>
        <taxon>Bivalvia</taxon>
        <taxon>Autobranchia</taxon>
        <taxon>Pteriomorphia</taxon>
        <taxon>Pectinida</taxon>
        <taxon>Pectinoidea</taxon>
        <taxon>Pectinidae</taxon>
        <taxon>Mizuhopecten</taxon>
    </lineage>
</organism>
<feature type="compositionally biased region" description="Polar residues" evidence="6">
    <location>
        <begin position="244"/>
        <end position="253"/>
    </location>
</feature>
<dbReference type="OrthoDB" id="445995at2759"/>
<dbReference type="Gene3D" id="2.30.42.10">
    <property type="match status" value="1"/>
</dbReference>
<dbReference type="SMART" id="SM00228">
    <property type="entry name" value="PDZ"/>
    <property type="match status" value="1"/>
</dbReference>
<feature type="compositionally biased region" description="Pro residues" evidence="6">
    <location>
        <begin position="264"/>
        <end position="273"/>
    </location>
</feature>
<dbReference type="GO" id="GO:0005634">
    <property type="term" value="C:nucleus"/>
    <property type="evidence" value="ECO:0007669"/>
    <property type="project" value="TreeGrafter"/>
</dbReference>
<dbReference type="InterPro" id="IPR051976">
    <property type="entry name" value="Synaptopodin_domain"/>
</dbReference>
<dbReference type="GO" id="GO:0015629">
    <property type="term" value="C:actin cytoskeleton"/>
    <property type="evidence" value="ECO:0007669"/>
    <property type="project" value="TreeGrafter"/>
</dbReference>
<evidence type="ECO:0000256" key="3">
    <source>
        <dbReference type="ARBA" id="ARBA00022490"/>
    </source>
</evidence>
<dbReference type="PROSITE" id="PS50106">
    <property type="entry name" value="PDZ"/>
    <property type="match status" value="1"/>
</dbReference>
<evidence type="ECO:0000256" key="2">
    <source>
        <dbReference type="ARBA" id="ARBA00009126"/>
    </source>
</evidence>
<dbReference type="InterPro" id="IPR001478">
    <property type="entry name" value="PDZ"/>
</dbReference>
<comment type="similarity">
    <text evidence="2">Belongs to the myozenin family.</text>
</comment>
<dbReference type="PANTHER" id="PTHR24217:SF0">
    <property type="entry name" value="PDZ DOMAIN-CONTAINING PROTEIN"/>
    <property type="match status" value="1"/>
</dbReference>
<evidence type="ECO:0000259" key="7">
    <source>
        <dbReference type="PROSITE" id="PS50106"/>
    </source>
</evidence>
<reference evidence="8 9" key="1">
    <citation type="journal article" date="2017" name="Nat. Ecol. Evol.">
        <title>Scallop genome provides insights into evolution of bilaterian karyotype and development.</title>
        <authorList>
            <person name="Wang S."/>
            <person name="Zhang J."/>
            <person name="Jiao W."/>
            <person name="Li J."/>
            <person name="Xun X."/>
            <person name="Sun Y."/>
            <person name="Guo X."/>
            <person name="Huan P."/>
            <person name="Dong B."/>
            <person name="Zhang L."/>
            <person name="Hu X."/>
            <person name="Sun X."/>
            <person name="Wang J."/>
            <person name="Zhao C."/>
            <person name="Wang Y."/>
            <person name="Wang D."/>
            <person name="Huang X."/>
            <person name="Wang R."/>
            <person name="Lv J."/>
            <person name="Li Y."/>
            <person name="Zhang Z."/>
            <person name="Liu B."/>
            <person name="Lu W."/>
            <person name="Hui Y."/>
            <person name="Liang J."/>
            <person name="Zhou Z."/>
            <person name="Hou R."/>
            <person name="Li X."/>
            <person name="Liu Y."/>
            <person name="Li H."/>
            <person name="Ning X."/>
            <person name="Lin Y."/>
            <person name="Zhao L."/>
            <person name="Xing Q."/>
            <person name="Dou J."/>
            <person name="Li Y."/>
            <person name="Mao J."/>
            <person name="Guo H."/>
            <person name="Dou H."/>
            <person name="Li T."/>
            <person name="Mu C."/>
            <person name="Jiang W."/>
            <person name="Fu Q."/>
            <person name="Fu X."/>
            <person name="Miao Y."/>
            <person name="Liu J."/>
            <person name="Yu Q."/>
            <person name="Li R."/>
            <person name="Liao H."/>
            <person name="Li X."/>
            <person name="Kong Y."/>
            <person name="Jiang Z."/>
            <person name="Chourrout D."/>
            <person name="Li R."/>
            <person name="Bao Z."/>
        </authorList>
    </citation>
    <scope>NUCLEOTIDE SEQUENCE [LARGE SCALE GENOMIC DNA]</scope>
    <source>
        <strain evidence="8 9">PY_sf001</strain>
    </source>
</reference>
<keyword evidence="9" id="KW-1185">Reference proteome</keyword>
<feature type="region of interest" description="Disordered" evidence="6">
    <location>
        <begin position="111"/>
        <end position="130"/>
    </location>
</feature>
<name>A0A210PWJ8_MIZYE</name>
<evidence type="ECO:0000256" key="4">
    <source>
        <dbReference type="ARBA" id="ARBA00022553"/>
    </source>
</evidence>
<dbReference type="Pfam" id="PF00595">
    <property type="entry name" value="PDZ"/>
    <property type="match status" value="1"/>
</dbReference>
<dbReference type="GO" id="GO:0032233">
    <property type="term" value="P:positive regulation of actin filament bundle assembly"/>
    <property type="evidence" value="ECO:0007669"/>
    <property type="project" value="TreeGrafter"/>
</dbReference>
<dbReference type="Pfam" id="PF05556">
    <property type="entry name" value="Calsarcin"/>
    <property type="match status" value="1"/>
</dbReference>
<dbReference type="GO" id="GO:0003779">
    <property type="term" value="F:actin binding"/>
    <property type="evidence" value="ECO:0007669"/>
    <property type="project" value="TreeGrafter"/>
</dbReference>
<dbReference type="SUPFAM" id="SSF50156">
    <property type="entry name" value="PDZ domain-like"/>
    <property type="match status" value="1"/>
</dbReference>
<feature type="compositionally biased region" description="Pro residues" evidence="6">
    <location>
        <begin position="295"/>
        <end position="315"/>
    </location>
</feature>
<proteinExistence type="inferred from homology"/>
<evidence type="ECO:0000256" key="5">
    <source>
        <dbReference type="ARBA" id="ARBA00038161"/>
    </source>
</evidence>
<comment type="similarity">
    <text evidence="5">Belongs to the synaptopodin family.</text>
</comment>
<feature type="region of interest" description="Disordered" evidence="6">
    <location>
        <begin position="424"/>
        <end position="443"/>
    </location>
</feature>
<accession>A0A210PWJ8</accession>
<feature type="region of interest" description="Disordered" evidence="6">
    <location>
        <begin position="740"/>
        <end position="761"/>
    </location>
</feature>
<protein>
    <submittedName>
        <fullName evidence="8">Synaptopodin 2-like protein</fullName>
    </submittedName>
</protein>
<feature type="domain" description="PDZ" evidence="7">
    <location>
        <begin position="6"/>
        <end position="86"/>
    </location>
</feature>
<feature type="compositionally biased region" description="Low complexity" evidence="6">
    <location>
        <begin position="168"/>
        <end position="178"/>
    </location>
</feature>
<feature type="region of interest" description="Disordered" evidence="6">
    <location>
        <begin position="244"/>
        <end position="324"/>
    </location>
</feature>
<feature type="region of interest" description="Disordered" evidence="6">
    <location>
        <begin position="650"/>
        <end position="694"/>
    </location>
</feature>
<dbReference type="Proteomes" id="UP000242188">
    <property type="component" value="Unassembled WGS sequence"/>
</dbReference>
<dbReference type="InterPro" id="IPR008438">
    <property type="entry name" value="MYOZ"/>
</dbReference>